<gene>
    <name evidence="5" type="primary">LOC124806003</name>
    <name evidence="4" type="synonym">LOC136090630</name>
</gene>
<dbReference type="GeneID" id="124806003"/>
<keyword evidence="3" id="KW-1185">Reference proteome</keyword>
<dbReference type="InterPro" id="IPR052740">
    <property type="entry name" value="CE4"/>
</dbReference>
<feature type="chain" id="PRO_5045026043" evidence="1">
    <location>
        <begin position="20"/>
        <end position="547"/>
    </location>
</feature>
<dbReference type="InterPro" id="IPR011330">
    <property type="entry name" value="Glyco_hydro/deAcase_b/a-brl"/>
</dbReference>
<dbReference type="SUPFAM" id="SSF57625">
    <property type="entry name" value="Invertebrate chitin-binding proteins"/>
    <property type="match status" value="2"/>
</dbReference>
<dbReference type="Gene3D" id="3.20.20.370">
    <property type="entry name" value="Glycoside hydrolase/deacetylase"/>
    <property type="match status" value="1"/>
</dbReference>
<feature type="signal peptide" evidence="1">
    <location>
        <begin position="1"/>
        <end position="19"/>
    </location>
</feature>
<feature type="domain" description="Chitin-binding type-2" evidence="2">
    <location>
        <begin position="144"/>
        <end position="196"/>
    </location>
</feature>
<evidence type="ECO:0000313" key="5">
    <source>
        <dbReference type="RefSeq" id="XP_065674247.1"/>
    </source>
</evidence>
<dbReference type="SMART" id="SM00494">
    <property type="entry name" value="ChtBD2"/>
    <property type="match status" value="2"/>
</dbReference>
<dbReference type="PANTHER" id="PTHR45985">
    <property type="match status" value="1"/>
</dbReference>
<name>A0ABM4DIB9_HYDVU</name>
<sequence length="547" mass="61935">MEILWYFFVLLCSVLPSETIPLPQAVSSTCEVGKFYHDTANCSVYFTCSNGQKLPLSCPLPLVWDNVLLTCFWSSSTCQIPSSLPILSSESLPLTAELVTQIVTTQEQLPFTIETLQASTAIKTTTTSKFTITLPPTTSIPKVAETCENGKYYSDPNNCSRYFICNNGQKIQLACPASLKWDNTLLSCTWTSSCQASDDIVKTLENGFSIATSVPATLTTRSSTSASNQKSYVKAILCEQSKCKLPNCRCASEEIPGNLRKEDIPQIVMWTMDDAVNAINYNFYMELFNNMKNPNGCPVGTTYYVSGEYTDFNLVKNLFQKGHEIADHSITHRSPNLWWKDSTYSELELEIIGEKKMLEEKSGATITGWRTPFLRPGETLYRVLADNNFLYDTSLSTHAGTKWWPFTLDYLIPKCVDEPCPELSYPGLWEVPLNPLYDGENGPECSMFDSCVRSLNDSSENVYKNFMDNFNRHYKDKKQPFSIFGHSAFFLHESFVYRQLGFKKFLSEISRLPDVYFVTVEQAIRWTQNPTPLSQLNTFAPWSCKKK</sequence>
<evidence type="ECO:0000256" key="1">
    <source>
        <dbReference type="SAM" id="SignalP"/>
    </source>
</evidence>
<dbReference type="Pfam" id="PF01607">
    <property type="entry name" value="CBM_14"/>
    <property type="match status" value="2"/>
</dbReference>
<dbReference type="InterPro" id="IPR002509">
    <property type="entry name" value="NODB_dom"/>
</dbReference>
<dbReference type="SUPFAM" id="SSF88713">
    <property type="entry name" value="Glycoside hydrolase/deacetylase"/>
    <property type="match status" value="1"/>
</dbReference>
<reference evidence="4 5" key="1">
    <citation type="submission" date="2025-05" db="UniProtKB">
        <authorList>
            <consortium name="RefSeq"/>
        </authorList>
    </citation>
    <scope>IDENTIFICATION</scope>
</reference>
<feature type="domain" description="Chitin-binding type-2" evidence="2">
    <location>
        <begin position="27"/>
        <end position="80"/>
    </location>
</feature>
<dbReference type="InterPro" id="IPR036508">
    <property type="entry name" value="Chitin-bd_dom_sf"/>
</dbReference>
<dbReference type="Pfam" id="PF01522">
    <property type="entry name" value="Polysacc_deac_1"/>
    <property type="match status" value="1"/>
</dbReference>
<accession>A0ABM4DIB9</accession>
<dbReference type="Proteomes" id="UP001652625">
    <property type="component" value="Chromosome 14"/>
</dbReference>
<protein>
    <submittedName>
        <fullName evidence="4 5">Chitin deacetylase 8</fullName>
    </submittedName>
</protein>
<organism evidence="3 5">
    <name type="scientific">Hydra vulgaris</name>
    <name type="common">Hydra</name>
    <name type="synonym">Hydra attenuata</name>
    <dbReference type="NCBI Taxonomy" id="6087"/>
    <lineage>
        <taxon>Eukaryota</taxon>
        <taxon>Metazoa</taxon>
        <taxon>Cnidaria</taxon>
        <taxon>Hydrozoa</taxon>
        <taxon>Hydroidolina</taxon>
        <taxon>Anthoathecata</taxon>
        <taxon>Aplanulata</taxon>
        <taxon>Hydridae</taxon>
        <taxon>Hydra</taxon>
    </lineage>
</organism>
<evidence type="ECO:0000313" key="4">
    <source>
        <dbReference type="RefSeq" id="XP_065673506.1"/>
    </source>
</evidence>
<dbReference type="RefSeq" id="XP_065674247.1">
    <property type="nucleotide sequence ID" value="XM_065818175.1"/>
</dbReference>
<dbReference type="Gene3D" id="2.170.140.10">
    <property type="entry name" value="Chitin binding domain"/>
    <property type="match status" value="2"/>
</dbReference>
<evidence type="ECO:0000259" key="2">
    <source>
        <dbReference type="PROSITE" id="PS50940"/>
    </source>
</evidence>
<dbReference type="InterPro" id="IPR002557">
    <property type="entry name" value="Chitin-bd_dom"/>
</dbReference>
<dbReference type="PANTHER" id="PTHR45985:SF3">
    <property type="entry name" value="CHITIN DEACETYLASE-LIKE 4"/>
    <property type="match status" value="1"/>
</dbReference>
<dbReference type="RefSeq" id="XP_065673506.1">
    <property type="nucleotide sequence ID" value="XM_065817434.1"/>
</dbReference>
<evidence type="ECO:0000313" key="3">
    <source>
        <dbReference type="Proteomes" id="UP001652625"/>
    </source>
</evidence>
<proteinExistence type="predicted"/>
<keyword evidence="1" id="KW-0732">Signal</keyword>
<dbReference type="PROSITE" id="PS50940">
    <property type="entry name" value="CHIT_BIND_II"/>
    <property type="match status" value="2"/>
</dbReference>